<name>A0AAU9W6W5_9CNID</name>
<reference evidence="3 4" key="1">
    <citation type="submission" date="2022-05" db="EMBL/GenBank/DDBJ databases">
        <authorList>
            <consortium name="Genoscope - CEA"/>
            <person name="William W."/>
        </authorList>
    </citation>
    <scope>NUCLEOTIDE SEQUENCE [LARGE SCALE GENOMIC DNA]</scope>
</reference>
<comment type="caution">
    <text evidence="3">The sequence shown here is derived from an EMBL/GenBank/DDBJ whole genome shotgun (WGS) entry which is preliminary data.</text>
</comment>
<dbReference type="SUPFAM" id="SSF57302">
    <property type="entry name" value="Snake toxin-like"/>
    <property type="match status" value="1"/>
</dbReference>
<dbReference type="Proteomes" id="UP001159428">
    <property type="component" value="Unassembled WGS sequence"/>
</dbReference>
<dbReference type="Gene3D" id="2.10.60.10">
    <property type="entry name" value="CD59"/>
    <property type="match status" value="1"/>
</dbReference>
<accession>A0AAU9W6W5</accession>
<feature type="region of interest" description="Disordered" evidence="1">
    <location>
        <begin position="128"/>
        <end position="150"/>
    </location>
</feature>
<evidence type="ECO:0000256" key="2">
    <source>
        <dbReference type="SAM" id="SignalP"/>
    </source>
</evidence>
<feature type="compositionally biased region" description="Polar residues" evidence="1">
    <location>
        <begin position="133"/>
        <end position="150"/>
    </location>
</feature>
<proteinExistence type="predicted"/>
<keyword evidence="4" id="KW-1185">Reference proteome</keyword>
<gene>
    <name evidence="3" type="ORF">PMEA_00035362</name>
</gene>
<evidence type="ECO:0000313" key="4">
    <source>
        <dbReference type="Proteomes" id="UP001159428"/>
    </source>
</evidence>
<feature type="signal peptide" evidence="2">
    <location>
        <begin position="1"/>
        <end position="21"/>
    </location>
</feature>
<feature type="chain" id="PRO_5043639437" evidence="2">
    <location>
        <begin position="22"/>
        <end position="181"/>
    </location>
</feature>
<dbReference type="InterPro" id="IPR045860">
    <property type="entry name" value="Snake_toxin-like_sf"/>
</dbReference>
<sequence>MTLNLCVALLSCTLLLSFCRCGNTLLCYQCAAGSENECNNNQNLTSCKVASHLCTTAIYSHSNNEHTYSKTCLPPFFINGYCETVNKSRPVYNCSISSCDKDYCNGPPPTTPATIATTVTIATTADNKIPTKDMNNQESTASPQYPTLRSGSPSTTFGLSTLGITIVSLALWNILEISYIS</sequence>
<keyword evidence="2" id="KW-0732">Signal</keyword>
<dbReference type="EMBL" id="CALNXJ010000009">
    <property type="protein sequence ID" value="CAH3103967.1"/>
    <property type="molecule type" value="Genomic_DNA"/>
</dbReference>
<evidence type="ECO:0000313" key="3">
    <source>
        <dbReference type="EMBL" id="CAH3103967.1"/>
    </source>
</evidence>
<organism evidence="3 4">
    <name type="scientific">Pocillopora meandrina</name>
    <dbReference type="NCBI Taxonomy" id="46732"/>
    <lineage>
        <taxon>Eukaryota</taxon>
        <taxon>Metazoa</taxon>
        <taxon>Cnidaria</taxon>
        <taxon>Anthozoa</taxon>
        <taxon>Hexacorallia</taxon>
        <taxon>Scleractinia</taxon>
        <taxon>Astrocoeniina</taxon>
        <taxon>Pocilloporidae</taxon>
        <taxon>Pocillopora</taxon>
    </lineage>
</organism>
<dbReference type="CDD" id="cd00117">
    <property type="entry name" value="TFP"/>
    <property type="match status" value="1"/>
</dbReference>
<dbReference type="AlphaFoldDB" id="A0AAU9W6W5"/>
<protein>
    <submittedName>
        <fullName evidence="3">Uncharacterized protein</fullName>
    </submittedName>
</protein>
<evidence type="ECO:0000256" key="1">
    <source>
        <dbReference type="SAM" id="MobiDB-lite"/>
    </source>
</evidence>